<keyword evidence="3" id="KW-0808">Transferase</keyword>
<dbReference type="PROSITE" id="PS00109">
    <property type="entry name" value="PROTEIN_KINASE_TYR"/>
    <property type="match status" value="1"/>
</dbReference>
<evidence type="ECO:0000256" key="7">
    <source>
        <dbReference type="ARBA" id="ARBA00047899"/>
    </source>
</evidence>
<accession>A0A7J9G064</accession>
<dbReference type="InterPro" id="IPR051420">
    <property type="entry name" value="Ser_Thr_Kinases_DiverseReg"/>
</dbReference>
<dbReference type="PANTHER" id="PTHR48005">
    <property type="entry name" value="LEUCINE RICH REPEAT KINASE 2"/>
    <property type="match status" value="1"/>
</dbReference>
<feature type="domain" description="Protein kinase" evidence="9">
    <location>
        <begin position="1"/>
        <end position="106"/>
    </location>
</feature>
<gene>
    <name evidence="10" type="ORF">Gohar_015559</name>
</gene>
<evidence type="ECO:0000256" key="1">
    <source>
        <dbReference type="ARBA" id="ARBA00012513"/>
    </source>
</evidence>
<dbReference type="SUPFAM" id="SSF56112">
    <property type="entry name" value="Protein kinase-like (PK-like)"/>
    <property type="match status" value="1"/>
</dbReference>
<keyword evidence="6" id="KW-0067">ATP-binding</keyword>
<evidence type="ECO:0000256" key="4">
    <source>
        <dbReference type="ARBA" id="ARBA00022741"/>
    </source>
</evidence>
<comment type="caution">
    <text evidence="10">The sequence shown here is derived from an EMBL/GenBank/DDBJ whole genome shotgun (WGS) entry which is preliminary data.</text>
</comment>
<dbReference type="InterPro" id="IPR000719">
    <property type="entry name" value="Prot_kinase_dom"/>
</dbReference>
<dbReference type="InterPro" id="IPR008266">
    <property type="entry name" value="Tyr_kinase_AS"/>
</dbReference>
<dbReference type="InterPro" id="IPR011009">
    <property type="entry name" value="Kinase-like_dom_sf"/>
</dbReference>
<keyword evidence="5" id="KW-0418">Kinase</keyword>
<reference evidence="10 11" key="1">
    <citation type="journal article" date="2019" name="Genome Biol. Evol.">
        <title>Insights into the evolution of the New World diploid cottons (Gossypium, subgenus Houzingenia) based on genome sequencing.</title>
        <authorList>
            <person name="Grover C.E."/>
            <person name="Arick M.A. 2nd"/>
            <person name="Thrash A."/>
            <person name="Conover J.L."/>
            <person name="Sanders W.S."/>
            <person name="Peterson D.G."/>
            <person name="Frelichowski J.E."/>
            <person name="Scheffler J.A."/>
            <person name="Scheffler B.E."/>
            <person name="Wendel J.F."/>
        </authorList>
    </citation>
    <scope>NUCLEOTIDE SEQUENCE [LARGE SCALE GENOMIC DNA]</scope>
    <source>
        <strain evidence="10">0</strain>
        <tissue evidence="10">Leaf</tissue>
    </source>
</reference>
<dbReference type="OrthoDB" id="676979at2759"/>
<feature type="non-terminal residue" evidence="10">
    <location>
        <position position="1"/>
    </location>
</feature>
<evidence type="ECO:0000256" key="8">
    <source>
        <dbReference type="ARBA" id="ARBA00048679"/>
    </source>
</evidence>
<dbReference type="GO" id="GO:0004674">
    <property type="term" value="F:protein serine/threonine kinase activity"/>
    <property type="evidence" value="ECO:0007669"/>
    <property type="project" value="UniProtKB-KW"/>
</dbReference>
<dbReference type="EMBL" id="JABFAD010000001">
    <property type="protein sequence ID" value="MBA0790946.1"/>
    <property type="molecule type" value="Genomic_DNA"/>
</dbReference>
<dbReference type="GO" id="GO:0005524">
    <property type="term" value="F:ATP binding"/>
    <property type="evidence" value="ECO:0007669"/>
    <property type="project" value="UniProtKB-KW"/>
</dbReference>
<comment type="catalytic activity">
    <reaction evidence="7">
        <text>L-threonyl-[protein] + ATP = O-phospho-L-threonyl-[protein] + ADP + H(+)</text>
        <dbReference type="Rhea" id="RHEA:46608"/>
        <dbReference type="Rhea" id="RHEA-COMP:11060"/>
        <dbReference type="Rhea" id="RHEA-COMP:11605"/>
        <dbReference type="ChEBI" id="CHEBI:15378"/>
        <dbReference type="ChEBI" id="CHEBI:30013"/>
        <dbReference type="ChEBI" id="CHEBI:30616"/>
        <dbReference type="ChEBI" id="CHEBI:61977"/>
        <dbReference type="ChEBI" id="CHEBI:456216"/>
        <dbReference type="EC" id="2.7.11.1"/>
    </reaction>
</comment>
<dbReference type="AlphaFoldDB" id="A0A7J9G064"/>
<proteinExistence type="predicted"/>
<keyword evidence="4" id="KW-0547">Nucleotide-binding</keyword>
<protein>
    <recommendedName>
        <fullName evidence="1">non-specific serine/threonine protein kinase</fullName>
        <ecNumber evidence="1">2.7.11.1</ecNumber>
    </recommendedName>
</protein>
<dbReference type="Pfam" id="PF00069">
    <property type="entry name" value="Pkinase"/>
    <property type="match status" value="1"/>
</dbReference>
<comment type="catalytic activity">
    <reaction evidence="8">
        <text>L-seryl-[protein] + ATP = O-phospho-L-seryl-[protein] + ADP + H(+)</text>
        <dbReference type="Rhea" id="RHEA:17989"/>
        <dbReference type="Rhea" id="RHEA-COMP:9863"/>
        <dbReference type="Rhea" id="RHEA-COMP:11604"/>
        <dbReference type="ChEBI" id="CHEBI:15378"/>
        <dbReference type="ChEBI" id="CHEBI:29999"/>
        <dbReference type="ChEBI" id="CHEBI:30616"/>
        <dbReference type="ChEBI" id="CHEBI:83421"/>
        <dbReference type="ChEBI" id="CHEBI:456216"/>
        <dbReference type="EC" id="2.7.11.1"/>
    </reaction>
</comment>
<evidence type="ECO:0000256" key="5">
    <source>
        <dbReference type="ARBA" id="ARBA00022777"/>
    </source>
</evidence>
<dbReference type="Proteomes" id="UP000593560">
    <property type="component" value="Unassembled WGS sequence"/>
</dbReference>
<evidence type="ECO:0000313" key="10">
    <source>
        <dbReference type="EMBL" id="MBA0790946.1"/>
    </source>
</evidence>
<evidence type="ECO:0000313" key="11">
    <source>
        <dbReference type="Proteomes" id="UP000593560"/>
    </source>
</evidence>
<organism evidence="10 11">
    <name type="scientific">Gossypium harknessii</name>
    <dbReference type="NCBI Taxonomy" id="34285"/>
    <lineage>
        <taxon>Eukaryota</taxon>
        <taxon>Viridiplantae</taxon>
        <taxon>Streptophyta</taxon>
        <taxon>Embryophyta</taxon>
        <taxon>Tracheophyta</taxon>
        <taxon>Spermatophyta</taxon>
        <taxon>Magnoliopsida</taxon>
        <taxon>eudicotyledons</taxon>
        <taxon>Gunneridae</taxon>
        <taxon>Pentapetalae</taxon>
        <taxon>rosids</taxon>
        <taxon>malvids</taxon>
        <taxon>Malvales</taxon>
        <taxon>Malvaceae</taxon>
        <taxon>Malvoideae</taxon>
        <taxon>Gossypium</taxon>
    </lineage>
</organism>
<sequence>AYLHHDCSSPIIHRDISLNNILLEGEYELRLSYFGTARLLNLNSSHWTTIASSYGYIALELALTMRVTTKCDVFSFGVVALEIMMGKQSREAFELSVINNIVIKQH</sequence>
<evidence type="ECO:0000256" key="3">
    <source>
        <dbReference type="ARBA" id="ARBA00022679"/>
    </source>
</evidence>
<evidence type="ECO:0000259" key="9">
    <source>
        <dbReference type="PROSITE" id="PS50011"/>
    </source>
</evidence>
<keyword evidence="2" id="KW-0723">Serine/threonine-protein kinase</keyword>
<keyword evidence="11" id="KW-1185">Reference proteome</keyword>
<dbReference type="PROSITE" id="PS50011">
    <property type="entry name" value="PROTEIN_KINASE_DOM"/>
    <property type="match status" value="1"/>
</dbReference>
<dbReference type="EC" id="2.7.11.1" evidence="1"/>
<dbReference type="PANTHER" id="PTHR48005:SF44">
    <property type="entry name" value="MDIS1-INTERACTING RECEPTOR LIKE KINASE 2-LIKE ISOFORM X1"/>
    <property type="match status" value="1"/>
</dbReference>
<evidence type="ECO:0000256" key="2">
    <source>
        <dbReference type="ARBA" id="ARBA00022527"/>
    </source>
</evidence>
<evidence type="ECO:0000256" key="6">
    <source>
        <dbReference type="ARBA" id="ARBA00022840"/>
    </source>
</evidence>
<name>A0A7J9G064_9ROSI</name>
<dbReference type="Gene3D" id="1.10.510.10">
    <property type="entry name" value="Transferase(Phosphotransferase) domain 1"/>
    <property type="match status" value="1"/>
</dbReference>